<organism evidence="1 2">
    <name type="scientific">Piscirickettsia litoralis</name>
    <dbReference type="NCBI Taxonomy" id="1891921"/>
    <lineage>
        <taxon>Bacteria</taxon>
        <taxon>Pseudomonadati</taxon>
        <taxon>Pseudomonadota</taxon>
        <taxon>Gammaproteobacteria</taxon>
        <taxon>Thiotrichales</taxon>
        <taxon>Piscirickettsiaceae</taxon>
        <taxon>Piscirickettsia</taxon>
    </lineage>
</organism>
<reference evidence="1 2" key="1">
    <citation type="submission" date="2016-08" db="EMBL/GenBank/DDBJ databases">
        <title>Draft genome sequence of Candidatus Piscirickettsia litoralis, from seawater.</title>
        <authorList>
            <person name="Wan X."/>
            <person name="Lee A.J."/>
            <person name="Hou S."/>
            <person name="Donachie S.P."/>
        </authorList>
    </citation>
    <scope>NUCLEOTIDE SEQUENCE [LARGE SCALE GENOMIC DNA]</scope>
    <source>
        <strain evidence="1 2">Y2</strain>
    </source>
</reference>
<proteinExistence type="predicted"/>
<evidence type="ECO:0000313" key="1">
    <source>
        <dbReference type="EMBL" id="ODN41370.1"/>
    </source>
</evidence>
<protein>
    <submittedName>
        <fullName evidence="1">Uncharacterized protein</fullName>
    </submittedName>
</protein>
<keyword evidence="2" id="KW-1185">Reference proteome</keyword>
<dbReference type="EMBL" id="MDTU01000003">
    <property type="protein sequence ID" value="ODN41370.1"/>
    <property type="molecule type" value="Genomic_DNA"/>
</dbReference>
<gene>
    <name evidence="1" type="ORF">BGC07_16500</name>
</gene>
<accession>A0ABX2ZYU2</accession>
<evidence type="ECO:0000313" key="2">
    <source>
        <dbReference type="Proteomes" id="UP000094329"/>
    </source>
</evidence>
<sequence length="96" mass="11079">MSLAQRYFEEYQLVLPLEEAIEWTDEDVFKLREGMLYGALSALADHRTARQSVKEALAWVLSTEKHPFSFCVCAEMLGFCADELRDLILEQQQYAA</sequence>
<dbReference type="Proteomes" id="UP000094329">
    <property type="component" value="Unassembled WGS sequence"/>
</dbReference>
<comment type="caution">
    <text evidence="1">The sequence shown here is derived from an EMBL/GenBank/DDBJ whole genome shotgun (WGS) entry which is preliminary data.</text>
</comment>
<name>A0ABX2ZYU2_9GAMM</name>